<evidence type="ECO:0000259" key="7">
    <source>
        <dbReference type="Pfam" id="PF12169"/>
    </source>
</evidence>
<feature type="domain" description="STICHEL DnaA-N-like alpha-beta" evidence="9">
    <location>
        <begin position="602"/>
        <end position="680"/>
    </location>
</feature>
<sequence>MDSDEKFETGESSNKQVMKNQERSSSSLAGCSKYPIRENPTKGTYRRSSSMSLPTEFADAAMELAIKRALSYEREDEKSISILKPASVQSRPGSPWQFPKIRKGMRRRKFINSGRRKASTDNGTTLKGKNLQDHNSSSDEDSRDELEPMTPDIRTDFSASAFSSCEHNTQGIAKNKEIKCSSSKGLSKKYQPKLFEDVVGHEIIVKALSSAVRNDNITPLYLFHGPSGTGKTSVARIFAMALNCESTSCAKPCWNCRCCSRSLYIMDLCTGNRTTGFQRIRTLLQSTIFIKTVSGFKVFIIEECRTLLADAWEEILDVAETGDSTNIVFIMITENVSTMPKALLSRCQKFCFSNLKDMDINLKLARIVAREKIGIERDAMKLVISKAQGSIREAENILDQLILLGSKITTSMVQQIVGLVPHNKLLDLLTAAISLDTIKAARSTRELIVSGVQPQTLISQLSSLITVILSGASEAATSSPATSSKDKRLLRNGSQLTNNQSQRLSHALKILVETEKQLSLSNDQTTWVVEALLQIASEQAPNRISSDIVLAREPSDDKYATANKEHSKITINDQLTSTESLCKTEKCSSTIIPRAADFMQLGNMEDVWRSMLGKVQNEFVKKLLCQQVKLASLTICSVNTIVHLIFEKSEDKLAAQMSEGTISEALRNAFGRPVTVNMSLEPTQLKIIQEISASTTKSQVCCGHSRQWQGPPHLPTSESSGSPNVRAVAMGRSKSQKSSYMLENNFRPTKLQLITETSQSRETSSPGELEARIARPQQVLPFSGVLTQQGGDGSMNHGTDQWVREGSLRVATDFMKATKTKLSLASVQNGDASVEQYSQDLLFENANMGTEKIERRNSKMYKDQQLQQKGTTKVFSRSWSCNEIFCWETKVRSSTT</sequence>
<dbReference type="InterPro" id="IPR050238">
    <property type="entry name" value="DNA_Rep/Repair_Clamp_Loader"/>
</dbReference>
<feature type="region of interest" description="Disordered" evidence="6">
    <location>
        <begin position="1"/>
        <end position="51"/>
    </location>
</feature>
<dbReference type="Pfam" id="PF13177">
    <property type="entry name" value="DNA_pol3_delta2"/>
    <property type="match status" value="1"/>
</dbReference>
<dbReference type="PANTHER" id="PTHR11669:SF51">
    <property type="entry name" value="AAA+ ATPASE DOMAIN-CONTAINING PROTEIN"/>
    <property type="match status" value="1"/>
</dbReference>
<name>A0AAD4SZL1_9MAGN</name>
<evidence type="ECO:0000256" key="3">
    <source>
        <dbReference type="ARBA" id="ARBA00022741"/>
    </source>
</evidence>
<evidence type="ECO:0000256" key="2">
    <source>
        <dbReference type="ARBA" id="ARBA00022723"/>
    </source>
</evidence>
<evidence type="ECO:0000313" key="10">
    <source>
        <dbReference type="EMBL" id="KAI3931851.1"/>
    </source>
</evidence>
<dbReference type="Pfam" id="PF22608">
    <property type="entry name" value="DNAX_ATPase_lid"/>
    <property type="match status" value="1"/>
</dbReference>
<proteinExistence type="inferred from homology"/>
<evidence type="ECO:0000256" key="5">
    <source>
        <dbReference type="ARBA" id="ARBA00022840"/>
    </source>
</evidence>
<feature type="compositionally biased region" description="Polar residues" evidence="6">
    <location>
        <begin position="10"/>
        <end position="29"/>
    </location>
</feature>
<dbReference type="GO" id="GO:0006261">
    <property type="term" value="P:DNA-templated DNA replication"/>
    <property type="evidence" value="ECO:0007669"/>
    <property type="project" value="TreeGrafter"/>
</dbReference>
<dbReference type="GO" id="GO:0046872">
    <property type="term" value="F:metal ion binding"/>
    <property type="evidence" value="ECO:0007669"/>
    <property type="project" value="UniProtKB-KW"/>
</dbReference>
<feature type="region of interest" description="Disordered" evidence="6">
    <location>
        <begin position="476"/>
        <end position="496"/>
    </location>
</feature>
<dbReference type="AlphaFoldDB" id="A0AAD4SZL1"/>
<evidence type="ECO:0008006" key="12">
    <source>
        <dbReference type="Google" id="ProtNLM"/>
    </source>
</evidence>
<dbReference type="Gene3D" id="1.10.8.60">
    <property type="match status" value="1"/>
</dbReference>
<dbReference type="InterPro" id="IPR054506">
    <property type="entry name" value="DnaA_N-like_STI"/>
</dbReference>
<accession>A0AAD4SZL1</accession>
<evidence type="ECO:0000259" key="9">
    <source>
        <dbReference type="Pfam" id="PF23007"/>
    </source>
</evidence>
<dbReference type="GO" id="GO:0003887">
    <property type="term" value="F:DNA-directed DNA polymerase activity"/>
    <property type="evidence" value="ECO:0007669"/>
    <property type="project" value="InterPro"/>
</dbReference>
<dbReference type="SUPFAM" id="SSF52540">
    <property type="entry name" value="P-loop containing nucleoside triphosphate hydrolases"/>
    <property type="match status" value="1"/>
</dbReference>
<comment type="caution">
    <text evidence="10">The sequence shown here is derived from an EMBL/GenBank/DDBJ whole genome shotgun (WGS) entry which is preliminary data.</text>
</comment>
<protein>
    <recommendedName>
        <fullName evidence="12">AAA+ ATPase domain-containing protein</fullName>
    </recommendedName>
</protein>
<reference evidence="10" key="1">
    <citation type="submission" date="2022-04" db="EMBL/GenBank/DDBJ databases">
        <title>A functionally conserved STORR gene fusion in Papaver species that diverged 16.8 million years ago.</title>
        <authorList>
            <person name="Catania T."/>
        </authorList>
    </citation>
    <scope>NUCLEOTIDE SEQUENCE</scope>
    <source>
        <strain evidence="10">S-188037</strain>
    </source>
</reference>
<evidence type="ECO:0000256" key="1">
    <source>
        <dbReference type="ARBA" id="ARBA00006360"/>
    </source>
</evidence>
<keyword evidence="11" id="KW-1185">Reference proteome</keyword>
<evidence type="ECO:0000256" key="4">
    <source>
        <dbReference type="ARBA" id="ARBA00022833"/>
    </source>
</evidence>
<dbReference type="CDD" id="cd00009">
    <property type="entry name" value="AAA"/>
    <property type="match status" value="1"/>
</dbReference>
<dbReference type="Gene3D" id="1.20.272.10">
    <property type="match status" value="1"/>
</dbReference>
<dbReference type="GO" id="GO:0006281">
    <property type="term" value="P:DNA repair"/>
    <property type="evidence" value="ECO:0007669"/>
    <property type="project" value="TreeGrafter"/>
</dbReference>
<dbReference type="Pfam" id="PF12169">
    <property type="entry name" value="DNA_pol3_gamma3"/>
    <property type="match status" value="1"/>
</dbReference>
<dbReference type="InterPro" id="IPR012763">
    <property type="entry name" value="DNA_pol_III_sug/sutau_N"/>
</dbReference>
<keyword evidence="5" id="KW-0067">ATP-binding</keyword>
<dbReference type="InterPro" id="IPR022754">
    <property type="entry name" value="DNA_pol_III_gamma-3"/>
</dbReference>
<keyword evidence="3" id="KW-0547">Nucleotide-binding</keyword>
<evidence type="ECO:0000256" key="6">
    <source>
        <dbReference type="SAM" id="MobiDB-lite"/>
    </source>
</evidence>
<evidence type="ECO:0000259" key="8">
    <source>
        <dbReference type="Pfam" id="PF22608"/>
    </source>
</evidence>
<comment type="similarity">
    <text evidence="1">Belongs to the DnaX/STICHEL family.</text>
</comment>
<dbReference type="GO" id="GO:0003689">
    <property type="term" value="F:DNA clamp loader activity"/>
    <property type="evidence" value="ECO:0007669"/>
    <property type="project" value="TreeGrafter"/>
</dbReference>
<dbReference type="NCBIfam" id="TIGR02397">
    <property type="entry name" value="dnaX_nterm"/>
    <property type="match status" value="1"/>
</dbReference>
<dbReference type="PANTHER" id="PTHR11669">
    <property type="entry name" value="REPLICATION FACTOR C / DNA POLYMERASE III GAMMA-TAU SUBUNIT"/>
    <property type="match status" value="1"/>
</dbReference>
<feature type="region of interest" description="Disordered" evidence="6">
    <location>
        <begin position="109"/>
        <end position="151"/>
    </location>
</feature>
<dbReference type="EMBL" id="JAJJMB010007130">
    <property type="protein sequence ID" value="KAI3931851.1"/>
    <property type="molecule type" value="Genomic_DNA"/>
</dbReference>
<evidence type="ECO:0000313" key="11">
    <source>
        <dbReference type="Proteomes" id="UP001202328"/>
    </source>
</evidence>
<dbReference type="Pfam" id="PF23007">
    <property type="entry name" value="DnaA_N-like_STI"/>
    <property type="match status" value="1"/>
</dbReference>
<dbReference type="InterPro" id="IPR027417">
    <property type="entry name" value="P-loop_NTPase"/>
</dbReference>
<feature type="domain" description="DNA polymerase III subunit gamma/tau helical lid" evidence="8">
    <location>
        <begin position="360"/>
        <end position="406"/>
    </location>
</feature>
<dbReference type="GO" id="GO:0005663">
    <property type="term" value="C:DNA replication factor C complex"/>
    <property type="evidence" value="ECO:0007669"/>
    <property type="project" value="TreeGrafter"/>
</dbReference>
<gene>
    <name evidence="10" type="ORF">MKW98_012261</name>
</gene>
<dbReference type="GO" id="GO:0009360">
    <property type="term" value="C:DNA polymerase III complex"/>
    <property type="evidence" value="ECO:0007669"/>
    <property type="project" value="InterPro"/>
</dbReference>
<dbReference type="InterPro" id="IPR045085">
    <property type="entry name" value="HLD_clamp_pol_III_gamma_tau"/>
</dbReference>
<dbReference type="GO" id="GO:0005524">
    <property type="term" value="F:ATP binding"/>
    <property type="evidence" value="ECO:0007669"/>
    <property type="project" value="UniProtKB-KW"/>
</dbReference>
<dbReference type="CDD" id="cd18137">
    <property type="entry name" value="HLD_clamp_pol_III_gamma_tau"/>
    <property type="match status" value="1"/>
</dbReference>
<dbReference type="Gene3D" id="3.40.50.300">
    <property type="entry name" value="P-loop containing nucleotide triphosphate hydrolases"/>
    <property type="match status" value="1"/>
</dbReference>
<keyword evidence="4" id="KW-0862">Zinc</keyword>
<dbReference type="Proteomes" id="UP001202328">
    <property type="component" value="Unassembled WGS sequence"/>
</dbReference>
<feature type="domain" description="DNA polymerase III gamma subunit" evidence="7">
    <location>
        <begin position="409"/>
        <end position="534"/>
    </location>
</feature>
<keyword evidence="2" id="KW-0479">Metal-binding</keyword>
<organism evidence="10 11">
    <name type="scientific">Papaver atlanticum</name>
    <dbReference type="NCBI Taxonomy" id="357466"/>
    <lineage>
        <taxon>Eukaryota</taxon>
        <taxon>Viridiplantae</taxon>
        <taxon>Streptophyta</taxon>
        <taxon>Embryophyta</taxon>
        <taxon>Tracheophyta</taxon>
        <taxon>Spermatophyta</taxon>
        <taxon>Magnoliopsida</taxon>
        <taxon>Ranunculales</taxon>
        <taxon>Papaveraceae</taxon>
        <taxon>Papaveroideae</taxon>
        <taxon>Papaver</taxon>
    </lineage>
</organism>